<dbReference type="Pfam" id="PF01453">
    <property type="entry name" value="B_lectin"/>
    <property type="match status" value="1"/>
</dbReference>
<accession>A0AAN8THE3</accession>
<dbReference type="SUPFAM" id="SSF51110">
    <property type="entry name" value="alpha-D-mannose-specific plant lectins"/>
    <property type="match status" value="1"/>
</dbReference>
<organism evidence="5 6">
    <name type="scientific">Solanum bulbocastanum</name>
    <name type="common">Wild potato</name>
    <dbReference type="NCBI Taxonomy" id="147425"/>
    <lineage>
        <taxon>Eukaryota</taxon>
        <taxon>Viridiplantae</taxon>
        <taxon>Streptophyta</taxon>
        <taxon>Embryophyta</taxon>
        <taxon>Tracheophyta</taxon>
        <taxon>Spermatophyta</taxon>
        <taxon>Magnoliopsida</taxon>
        <taxon>eudicotyledons</taxon>
        <taxon>Gunneridae</taxon>
        <taxon>Pentapetalae</taxon>
        <taxon>asterids</taxon>
        <taxon>lamiids</taxon>
        <taxon>Solanales</taxon>
        <taxon>Solanaceae</taxon>
        <taxon>Solanoideae</taxon>
        <taxon>Solaneae</taxon>
        <taxon>Solanum</taxon>
    </lineage>
</organism>
<protein>
    <recommendedName>
        <fullName evidence="4">Bulb-type lectin domain-containing protein</fullName>
    </recommendedName>
</protein>
<evidence type="ECO:0000256" key="1">
    <source>
        <dbReference type="ARBA" id="ARBA00022729"/>
    </source>
</evidence>
<dbReference type="InterPro" id="IPR001480">
    <property type="entry name" value="Bulb-type_lectin_dom"/>
</dbReference>
<dbReference type="SMART" id="SM00108">
    <property type="entry name" value="B_lectin"/>
    <property type="match status" value="1"/>
</dbReference>
<gene>
    <name evidence="5" type="ORF">RDI58_018487</name>
</gene>
<feature type="signal peptide" evidence="3">
    <location>
        <begin position="1"/>
        <end position="20"/>
    </location>
</feature>
<keyword evidence="6" id="KW-1185">Reference proteome</keyword>
<sequence length="138" mass="15213">MSNFVFLLFAVLVIICGCDARSTIDERSELVGEAKLVSAGGNFAMGFFQDDALLNWYVGIWYNRPDGKLKVLNISGYTYFSSGVDDKSGVKAELLDTGNLVLFDESGTKVWESFRNPTNTFLPGMNMENLEIGSTNSK</sequence>
<dbReference type="PROSITE" id="PS50927">
    <property type="entry name" value="BULB_LECTIN"/>
    <property type="match status" value="1"/>
</dbReference>
<dbReference type="Gene3D" id="2.90.10.10">
    <property type="entry name" value="Bulb-type lectin domain"/>
    <property type="match status" value="1"/>
</dbReference>
<evidence type="ECO:0000313" key="5">
    <source>
        <dbReference type="EMBL" id="KAK6785032.1"/>
    </source>
</evidence>
<comment type="caution">
    <text evidence="5">The sequence shown here is derived from an EMBL/GenBank/DDBJ whole genome shotgun (WGS) entry which is preliminary data.</text>
</comment>
<dbReference type="PANTHER" id="PTHR32444">
    <property type="entry name" value="BULB-TYPE LECTIN DOMAIN-CONTAINING PROTEIN"/>
    <property type="match status" value="1"/>
</dbReference>
<dbReference type="PANTHER" id="PTHR32444:SF235">
    <property type="entry name" value="OS01G0783900 PROTEIN"/>
    <property type="match status" value="1"/>
</dbReference>
<evidence type="ECO:0000256" key="2">
    <source>
        <dbReference type="ARBA" id="ARBA00023180"/>
    </source>
</evidence>
<feature type="chain" id="PRO_5042937147" description="Bulb-type lectin domain-containing protein" evidence="3">
    <location>
        <begin position="21"/>
        <end position="138"/>
    </location>
</feature>
<evidence type="ECO:0000259" key="4">
    <source>
        <dbReference type="PROSITE" id="PS50927"/>
    </source>
</evidence>
<dbReference type="InterPro" id="IPR036426">
    <property type="entry name" value="Bulb-type_lectin_dom_sf"/>
</dbReference>
<proteinExistence type="predicted"/>
<dbReference type="EMBL" id="JBANQN010000007">
    <property type="protein sequence ID" value="KAK6785032.1"/>
    <property type="molecule type" value="Genomic_DNA"/>
</dbReference>
<name>A0AAN8THE3_SOLBU</name>
<keyword evidence="2" id="KW-0325">Glycoprotein</keyword>
<dbReference type="Proteomes" id="UP001371456">
    <property type="component" value="Unassembled WGS sequence"/>
</dbReference>
<evidence type="ECO:0000313" key="6">
    <source>
        <dbReference type="Proteomes" id="UP001371456"/>
    </source>
</evidence>
<reference evidence="5 6" key="1">
    <citation type="submission" date="2024-02" db="EMBL/GenBank/DDBJ databases">
        <title>de novo genome assembly of Solanum bulbocastanum strain 11H21.</title>
        <authorList>
            <person name="Hosaka A.J."/>
        </authorList>
    </citation>
    <scope>NUCLEOTIDE SEQUENCE [LARGE SCALE GENOMIC DNA]</scope>
    <source>
        <tissue evidence="5">Young leaves</tissue>
    </source>
</reference>
<feature type="domain" description="Bulb-type lectin" evidence="4">
    <location>
        <begin position="21"/>
        <end position="138"/>
    </location>
</feature>
<evidence type="ECO:0000256" key="3">
    <source>
        <dbReference type="SAM" id="SignalP"/>
    </source>
</evidence>
<dbReference type="AlphaFoldDB" id="A0AAN8THE3"/>
<keyword evidence="1 3" id="KW-0732">Signal</keyword>